<dbReference type="GO" id="GO:0005777">
    <property type="term" value="C:peroxisome"/>
    <property type="evidence" value="ECO:0007669"/>
    <property type="project" value="UniProtKB-SubCell"/>
</dbReference>
<evidence type="ECO:0000313" key="8">
    <source>
        <dbReference type="Proteomes" id="UP000327044"/>
    </source>
</evidence>
<dbReference type="PROSITE" id="PS00455">
    <property type="entry name" value="AMP_BINDING"/>
    <property type="match status" value="2"/>
</dbReference>
<dbReference type="EMBL" id="VVIM01000010">
    <property type="protein sequence ID" value="KAB0792581.1"/>
    <property type="molecule type" value="Genomic_DNA"/>
</dbReference>
<dbReference type="InterPro" id="IPR025110">
    <property type="entry name" value="AMP-bd_C"/>
</dbReference>
<evidence type="ECO:0000259" key="6">
    <source>
        <dbReference type="Pfam" id="PF13193"/>
    </source>
</evidence>
<proteinExistence type="inferred from homology"/>
<dbReference type="Proteomes" id="UP000327044">
    <property type="component" value="Unassembled WGS sequence"/>
</dbReference>
<feature type="domain" description="AMP-dependent synthetase/ligase" evidence="5">
    <location>
        <begin position="30"/>
        <end position="387"/>
    </location>
</feature>
<feature type="domain" description="AMP-binding enzyme C-terminal" evidence="6">
    <location>
        <begin position="437"/>
        <end position="489"/>
    </location>
</feature>
<comment type="caution">
    <text evidence="7">The sequence shown here is derived from an EMBL/GenBank/DDBJ whole genome shotgun (WGS) entry which is preliminary data.</text>
</comment>
<evidence type="ECO:0000256" key="4">
    <source>
        <dbReference type="ARBA" id="ARBA00023140"/>
    </source>
</evidence>
<dbReference type="PANTHER" id="PTHR24096:SF149">
    <property type="entry name" value="AMP-BINDING DOMAIN-CONTAINING PROTEIN-RELATED"/>
    <property type="match status" value="1"/>
</dbReference>
<accession>A0A5N4A5J8</accession>
<evidence type="ECO:0000256" key="1">
    <source>
        <dbReference type="ARBA" id="ARBA00004275"/>
    </source>
</evidence>
<dbReference type="Pfam" id="PF00501">
    <property type="entry name" value="AMP-binding"/>
    <property type="match status" value="2"/>
</dbReference>
<dbReference type="PANTHER" id="PTHR24096">
    <property type="entry name" value="LONG-CHAIN-FATTY-ACID--COA LIGASE"/>
    <property type="match status" value="1"/>
</dbReference>
<reference evidence="7 8" key="1">
    <citation type="journal article" date="2018" name="Elife">
        <title>Firefly genomes illuminate parallel origins of bioluminescence in beetles.</title>
        <authorList>
            <person name="Fallon T.R."/>
            <person name="Lower S.E."/>
            <person name="Chang C.H."/>
            <person name="Bessho-Uehara M."/>
            <person name="Martin G.J."/>
            <person name="Bewick A.J."/>
            <person name="Behringer M."/>
            <person name="Debat H.J."/>
            <person name="Wong I."/>
            <person name="Day J.C."/>
            <person name="Suvorov A."/>
            <person name="Silva C.J."/>
            <person name="Stanger-Hall K.F."/>
            <person name="Hall D.W."/>
            <person name="Schmitz R.J."/>
            <person name="Nelson D.R."/>
            <person name="Lewis S.M."/>
            <person name="Shigenobu S."/>
            <person name="Bybee S.M."/>
            <person name="Larracuente A.M."/>
            <person name="Oba Y."/>
            <person name="Weng J.K."/>
        </authorList>
    </citation>
    <scope>NUCLEOTIDE SEQUENCE [LARGE SCALE GENOMIC DNA]</scope>
    <source>
        <strain evidence="7">1611_PpyrPB1</strain>
        <tissue evidence="7">Whole body</tissue>
    </source>
</reference>
<comment type="similarity">
    <text evidence="2">Belongs to the ATP-dependent AMP-binding enzyme family.</text>
</comment>
<evidence type="ECO:0000256" key="3">
    <source>
        <dbReference type="ARBA" id="ARBA00022598"/>
    </source>
</evidence>
<protein>
    <recommendedName>
        <fullName evidence="9">Luciferin 4-monooxygenase</fullName>
    </recommendedName>
</protein>
<dbReference type="Pfam" id="PF13193">
    <property type="entry name" value="AMP-binding_C"/>
    <property type="match status" value="2"/>
</dbReference>
<keyword evidence="3" id="KW-0436">Ligase</keyword>
<dbReference type="GO" id="GO:0016405">
    <property type="term" value="F:CoA-ligase activity"/>
    <property type="evidence" value="ECO:0007669"/>
    <property type="project" value="TreeGrafter"/>
</dbReference>
<dbReference type="SUPFAM" id="SSF56801">
    <property type="entry name" value="Acetyl-CoA synthetase-like"/>
    <property type="match status" value="2"/>
</dbReference>
<gene>
    <name evidence="7" type="ORF">PPYR_14540</name>
</gene>
<dbReference type="InterPro" id="IPR042099">
    <property type="entry name" value="ANL_N_sf"/>
</dbReference>
<dbReference type="InterPro" id="IPR045851">
    <property type="entry name" value="AMP-bd_C_sf"/>
</dbReference>
<dbReference type="InterPro" id="IPR000873">
    <property type="entry name" value="AMP-dep_synth/lig_dom"/>
</dbReference>
<feature type="domain" description="AMP-dependent synthetase/ligase" evidence="5">
    <location>
        <begin position="551"/>
        <end position="914"/>
    </location>
</feature>
<sequence length="1055" mass="118620">MEDEKIVKMPELNYDPDPRGLGYVYYESMLKYKDKVAQIEGLTGKTDTFGDLLERSVRTALNLQERGLRPGEMVTACTNHHLNSGIPLIASMFVGATVSHLEPSMSLNETIFLLKQVMPKIMFVEQEWLENIQKALRAIDSDAEVIVFGVDDVLPPNPKEEHFAPHPVETLSQTAVVVFSSGTTGYPKGICLSHRSILCQMVNKTEGLKTEFDLMASYATPYWPASMCLQTLSITKCITRLVYPKFVQERAWEMFDYQVTVAFINAAQASLMIRQGKAADLNDDALNDLLIFGDVLSEEKVLKMRDMFPNARVHLIYGQTEIPMATTIFDVCNERDLELMRGKPNSVGTGLYGMAYKIVEVDTSAVLGPNQRGELRVKTQFQTSGYLGRDSSGIWDADGWMKTGDLAYYDQDRCFYIVGRVKEMFKFREWHIIPTVLEDILATHKAVESVAVIGVPHEMDGHRPMALVVLKESYQNTKADDIDSFLVGKINDRQRLRGGISYQDSYIECDSVRRHANGMDLNPEQNVIKTPKLNFTPYAKGLGWLYFECLRNNRDKIAQIEGHTGQRDTFGQLLDRCIRVTLAMRAMGLKPGDIVSLCTFNHLDSCVPQIASLFLGAVVSGVDPTLTSNEIAFLLRQVMPKVIFVQEDCVEKVEGVLEAIGSKATIVVFGGHSRHLSFSDLLEGHSRVEDFKPRTAENLHETVFIFFSSGTTGHPKGICHNHYSLMHHTSKKGSEQEPSALIVAFASPYWSVFILNLHYSIVEGVTRLVYPRYDPDNAWQMFDYPLTFAFLNVTQMLIMLDQGRPENVRTDSLAAIIIGGDAPPKEKLLAMRAMFPNALVWQSYGQTEIMTAITYFNPTNPKHLRFIGEKPSSVGCAVPGMWYKIADIETGKVLGPDTPGELRVKTEFQTSGYHNTDSSGIWDDDGWLKTGDLAYYDQDLCFYIVGRVKEMFKFREWHIVPTVLEEILTSHPAIAGAAVIGVPHEMDSHHPMAVVVLKPSGEKTSEVEIQQFLERRVNDRQRLRGGVKFVSQLPLTPTGKINRKQVREMFVGLCQ</sequence>
<evidence type="ECO:0000313" key="7">
    <source>
        <dbReference type="EMBL" id="KAB0792581.1"/>
    </source>
</evidence>
<evidence type="ECO:0000259" key="5">
    <source>
        <dbReference type="Pfam" id="PF00501"/>
    </source>
</evidence>
<organism evidence="7 8">
    <name type="scientific">Photinus pyralis</name>
    <name type="common">Common eastern firefly</name>
    <name type="synonym">Lampyris pyralis</name>
    <dbReference type="NCBI Taxonomy" id="7054"/>
    <lineage>
        <taxon>Eukaryota</taxon>
        <taxon>Metazoa</taxon>
        <taxon>Ecdysozoa</taxon>
        <taxon>Arthropoda</taxon>
        <taxon>Hexapoda</taxon>
        <taxon>Insecta</taxon>
        <taxon>Pterygota</taxon>
        <taxon>Neoptera</taxon>
        <taxon>Endopterygota</taxon>
        <taxon>Coleoptera</taxon>
        <taxon>Polyphaga</taxon>
        <taxon>Elateriformia</taxon>
        <taxon>Elateroidea</taxon>
        <taxon>Lampyridae</taxon>
        <taxon>Lampyrinae</taxon>
        <taxon>Photinus</taxon>
    </lineage>
</organism>
<name>A0A5N4A5J8_PHOPY</name>
<keyword evidence="8" id="KW-1185">Reference proteome</keyword>
<dbReference type="InParanoid" id="A0A5N4A5J8"/>
<dbReference type="InterPro" id="IPR020845">
    <property type="entry name" value="AMP-binding_CS"/>
</dbReference>
<comment type="subcellular location">
    <subcellularLocation>
        <location evidence="1">Peroxisome</location>
    </subcellularLocation>
</comment>
<keyword evidence="4" id="KW-0576">Peroxisome</keyword>
<evidence type="ECO:0000256" key="2">
    <source>
        <dbReference type="ARBA" id="ARBA00006432"/>
    </source>
</evidence>
<dbReference type="Gene3D" id="3.40.50.12780">
    <property type="entry name" value="N-terminal domain of ligase-like"/>
    <property type="match status" value="2"/>
</dbReference>
<dbReference type="AlphaFoldDB" id="A0A5N4A5J8"/>
<evidence type="ECO:0008006" key="9">
    <source>
        <dbReference type="Google" id="ProtNLM"/>
    </source>
</evidence>
<feature type="domain" description="AMP-binding enzyme C-terminal" evidence="6">
    <location>
        <begin position="964"/>
        <end position="1040"/>
    </location>
</feature>
<dbReference type="Gene3D" id="3.30.300.30">
    <property type="match status" value="2"/>
</dbReference>